<comment type="caution">
    <text evidence="4">The sequence shown here is derived from an EMBL/GenBank/DDBJ whole genome shotgun (WGS) entry which is preliminary data.</text>
</comment>
<feature type="compositionally biased region" description="Acidic residues" evidence="2">
    <location>
        <begin position="12"/>
        <end position="22"/>
    </location>
</feature>
<protein>
    <recommendedName>
        <fullName evidence="3">SWIM-type domain-containing protein</fullName>
    </recommendedName>
</protein>
<keyword evidence="1" id="KW-0863">Zinc-finger</keyword>
<dbReference type="GO" id="GO:0008270">
    <property type="term" value="F:zinc ion binding"/>
    <property type="evidence" value="ECO:0007669"/>
    <property type="project" value="UniProtKB-KW"/>
</dbReference>
<gene>
    <name evidence="4" type="ORF">XAT740_LOCUS30473</name>
</gene>
<evidence type="ECO:0000256" key="1">
    <source>
        <dbReference type="PROSITE-ProRule" id="PRU00325"/>
    </source>
</evidence>
<keyword evidence="1" id="KW-0479">Metal-binding</keyword>
<feature type="domain" description="SWIM-type" evidence="3">
    <location>
        <begin position="548"/>
        <end position="586"/>
    </location>
</feature>
<dbReference type="EMBL" id="CAJNOR010002720">
    <property type="protein sequence ID" value="CAF1331826.1"/>
    <property type="molecule type" value="Genomic_DNA"/>
</dbReference>
<dbReference type="PROSITE" id="PS50966">
    <property type="entry name" value="ZF_SWIM"/>
    <property type="match status" value="1"/>
</dbReference>
<proteinExistence type="predicted"/>
<dbReference type="InterPro" id="IPR018289">
    <property type="entry name" value="MULE_transposase_dom"/>
</dbReference>
<dbReference type="Pfam" id="PF10551">
    <property type="entry name" value="MULE"/>
    <property type="match status" value="1"/>
</dbReference>
<name>A0A815FYY8_ADIRI</name>
<sequence length="618" mass="72101">MAQSQRVAQYISDDENDNEMELESSNSSGTVKPKTKQNRRKWFPICTYYSKEGAINKIKTDGIWSQSNTNTTSEGKRVYYRCNQVKRRGKQCPAAVHLLYHSENDCVTMFETGSDHFHDELKSTGINQQSRLLIDELFRLKVRPKRMLETLEEKGLPVPLRKQLSNYLVSLRKKLYGSPSISLGELEAWCQRNSIMPDEDDQPWVLRYQIEYEGETDEDNEEDEDEGNKFRFFVTTKRLLFNATISKRIHTDATYKLIWQGFPCLIIGTTDMTKQFHPYGFAVCSNEKEKDFKFIFTCIRDGIQDLDLEINEQDLVLIADGSDAIRNAFSAVFGSDHSMAMCWYHMRERVVKKLCLIEDKDLHSEIMDDIDTLQLSKNKTIFDMAVKLFLKKWKSEERFLDYFSSEWLGSKSGWYEGLELNLPSTNNALEATNRVIKDEDTIRERLPLSRFTVIVFEVVGKWSKERNPTRVNAKKFEHEPTITLAYWTDGYNWVKLNKEVISISKSDETIYYIPGGEGTTITEKEVKRYENCRFNLFDTYKSVYFKIWCLCLSNNPEEWRASTCTCPFFLKNYICKHVIGMSIRLKYCKPPPEAKNVEIGTKRKRGRPSKAKKALLLQ</sequence>
<dbReference type="Pfam" id="PF04434">
    <property type="entry name" value="SWIM"/>
    <property type="match status" value="1"/>
</dbReference>
<keyword evidence="5" id="KW-1185">Reference proteome</keyword>
<organism evidence="4 5">
    <name type="scientific">Adineta ricciae</name>
    <name type="common">Rotifer</name>
    <dbReference type="NCBI Taxonomy" id="249248"/>
    <lineage>
        <taxon>Eukaryota</taxon>
        <taxon>Metazoa</taxon>
        <taxon>Spiralia</taxon>
        <taxon>Gnathifera</taxon>
        <taxon>Rotifera</taxon>
        <taxon>Eurotatoria</taxon>
        <taxon>Bdelloidea</taxon>
        <taxon>Adinetida</taxon>
        <taxon>Adinetidae</taxon>
        <taxon>Adineta</taxon>
    </lineage>
</organism>
<evidence type="ECO:0000259" key="3">
    <source>
        <dbReference type="PROSITE" id="PS50966"/>
    </source>
</evidence>
<dbReference type="InterPro" id="IPR007527">
    <property type="entry name" value="Znf_SWIM"/>
</dbReference>
<dbReference type="Proteomes" id="UP000663828">
    <property type="component" value="Unassembled WGS sequence"/>
</dbReference>
<evidence type="ECO:0000313" key="4">
    <source>
        <dbReference type="EMBL" id="CAF1331826.1"/>
    </source>
</evidence>
<dbReference type="AlphaFoldDB" id="A0A815FYY8"/>
<feature type="region of interest" description="Disordered" evidence="2">
    <location>
        <begin position="1"/>
        <end position="36"/>
    </location>
</feature>
<keyword evidence="1" id="KW-0862">Zinc</keyword>
<reference evidence="4" key="1">
    <citation type="submission" date="2021-02" db="EMBL/GenBank/DDBJ databases">
        <authorList>
            <person name="Nowell W R."/>
        </authorList>
    </citation>
    <scope>NUCLEOTIDE SEQUENCE</scope>
</reference>
<accession>A0A815FYY8</accession>
<evidence type="ECO:0000256" key="2">
    <source>
        <dbReference type="SAM" id="MobiDB-lite"/>
    </source>
</evidence>
<evidence type="ECO:0000313" key="5">
    <source>
        <dbReference type="Proteomes" id="UP000663828"/>
    </source>
</evidence>